<proteinExistence type="inferred from homology"/>
<evidence type="ECO:0000256" key="3">
    <source>
        <dbReference type="RuleBase" id="RU003719"/>
    </source>
</evidence>
<comment type="caution">
    <text evidence="6">The sequence shown here is derived from an EMBL/GenBank/DDBJ whole genome shotgun (WGS) entry which is preliminary data.</text>
</comment>
<keyword evidence="7" id="KW-1185">Reference proteome</keyword>
<reference evidence="6" key="1">
    <citation type="submission" date="2021-06" db="EMBL/GenBank/DDBJ databases">
        <authorList>
            <person name="Huq M.A."/>
        </authorList>
    </citation>
    <scope>NUCLEOTIDE SEQUENCE</scope>
    <source>
        <strain evidence="6">MAH-26</strain>
    </source>
</reference>
<keyword evidence="1 3" id="KW-0560">Oxidoreductase</keyword>
<dbReference type="InterPro" id="IPR006140">
    <property type="entry name" value="D-isomer_DH_NAD-bd"/>
</dbReference>
<evidence type="ECO:0000313" key="7">
    <source>
        <dbReference type="Proteomes" id="UP000812270"/>
    </source>
</evidence>
<dbReference type="Proteomes" id="UP000812270">
    <property type="component" value="Unassembled WGS sequence"/>
</dbReference>
<dbReference type="EMBL" id="JAHSPG010000002">
    <property type="protein sequence ID" value="MBV4356647.1"/>
    <property type="molecule type" value="Genomic_DNA"/>
</dbReference>
<dbReference type="Pfam" id="PF00389">
    <property type="entry name" value="2-Hacid_dh"/>
    <property type="match status" value="1"/>
</dbReference>
<accession>A0A9E2S835</accession>
<evidence type="ECO:0000256" key="1">
    <source>
        <dbReference type="ARBA" id="ARBA00023002"/>
    </source>
</evidence>
<sequence>MKALITAKVHDYLKERLTEQGYEVIYAPQITYDELKDAIADVDGLIVTTRLRIDKNILDAAPKLKWIGRLGSGMELIDVAYAQTKGIQCESSPEGNRNAVGEHALGLLLNMMNKISISQQEVREGKWIRDANRGTELTGRTVGLIGFGNTGQAFAKVLSSFDVTVLAYDKYKYGFAKGNIHEANLEQIGRYADVVSFHVPLTEETRHMANDDFFNSLQQKPYFLNCSRGKVHDTAAVVNALKNGKITAAALDVLENEKLDTYTPEQKEQLDWLLAQHNVIITPHIAGYSHEAFYKMAKVVLDKLGV</sequence>
<comment type="similarity">
    <text evidence="3">Belongs to the D-isomer specific 2-hydroxyacid dehydrogenase family.</text>
</comment>
<gene>
    <name evidence="6" type="ORF">KTO63_05750</name>
</gene>
<evidence type="ECO:0000259" key="5">
    <source>
        <dbReference type="Pfam" id="PF02826"/>
    </source>
</evidence>
<dbReference type="GO" id="GO:0005829">
    <property type="term" value="C:cytosol"/>
    <property type="evidence" value="ECO:0007669"/>
    <property type="project" value="TreeGrafter"/>
</dbReference>
<protein>
    <submittedName>
        <fullName evidence="6">Hydroxyacid dehydrogenase</fullName>
    </submittedName>
</protein>
<evidence type="ECO:0000256" key="2">
    <source>
        <dbReference type="ARBA" id="ARBA00023027"/>
    </source>
</evidence>
<organism evidence="6 7">
    <name type="scientific">Pinibacter aurantiacus</name>
    <dbReference type="NCBI Taxonomy" id="2851599"/>
    <lineage>
        <taxon>Bacteria</taxon>
        <taxon>Pseudomonadati</taxon>
        <taxon>Bacteroidota</taxon>
        <taxon>Chitinophagia</taxon>
        <taxon>Chitinophagales</taxon>
        <taxon>Chitinophagaceae</taxon>
        <taxon>Pinibacter</taxon>
    </lineage>
</organism>
<dbReference type="InterPro" id="IPR006139">
    <property type="entry name" value="D-isomer_2_OHA_DH_cat_dom"/>
</dbReference>
<evidence type="ECO:0000313" key="6">
    <source>
        <dbReference type="EMBL" id="MBV4356647.1"/>
    </source>
</evidence>
<dbReference type="InterPro" id="IPR050223">
    <property type="entry name" value="D-isomer_2-hydroxyacid_DH"/>
</dbReference>
<feature type="domain" description="D-isomer specific 2-hydroxyacid dehydrogenase catalytic" evidence="4">
    <location>
        <begin position="4"/>
        <end position="303"/>
    </location>
</feature>
<name>A0A9E2S835_9BACT</name>
<dbReference type="GO" id="GO:0030267">
    <property type="term" value="F:glyoxylate reductase (NADPH) activity"/>
    <property type="evidence" value="ECO:0007669"/>
    <property type="project" value="TreeGrafter"/>
</dbReference>
<dbReference type="Pfam" id="PF02826">
    <property type="entry name" value="2-Hacid_dh_C"/>
    <property type="match status" value="1"/>
</dbReference>
<dbReference type="PANTHER" id="PTHR10996">
    <property type="entry name" value="2-HYDROXYACID DEHYDROGENASE-RELATED"/>
    <property type="match status" value="1"/>
</dbReference>
<dbReference type="GO" id="GO:0051287">
    <property type="term" value="F:NAD binding"/>
    <property type="evidence" value="ECO:0007669"/>
    <property type="project" value="InterPro"/>
</dbReference>
<dbReference type="PANTHER" id="PTHR10996:SF178">
    <property type="entry name" value="2-HYDROXYACID DEHYDROGENASE YGL185C-RELATED"/>
    <property type="match status" value="1"/>
</dbReference>
<keyword evidence="2" id="KW-0520">NAD</keyword>
<feature type="domain" description="D-isomer specific 2-hydroxyacid dehydrogenase NAD-binding" evidence="5">
    <location>
        <begin position="105"/>
        <end position="286"/>
    </location>
</feature>
<dbReference type="AlphaFoldDB" id="A0A9E2S835"/>
<dbReference type="RefSeq" id="WP_217790272.1">
    <property type="nucleotide sequence ID" value="NZ_JAHSPG010000002.1"/>
</dbReference>
<dbReference type="GO" id="GO:0016618">
    <property type="term" value="F:hydroxypyruvate reductase [NAD(P)H] activity"/>
    <property type="evidence" value="ECO:0007669"/>
    <property type="project" value="TreeGrafter"/>
</dbReference>
<evidence type="ECO:0000259" key="4">
    <source>
        <dbReference type="Pfam" id="PF00389"/>
    </source>
</evidence>